<organism evidence="2 3">
    <name type="scientific">Ruegeria denitrificans</name>
    <dbReference type="NCBI Taxonomy" id="1715692"/>
    <lineage>
        <taxon>Bacteria</taxon>
        <taxon>Pseudomonadati</taxon>
        <taxon>Pseudomonadota</taxon>
        <taxon>Alphaproteobacteria</taxon>
        <taxon>Rhodobacterales</taxon>
        <taxon>Roseobacteraceae</taxon>
        <taxon>Ruegeria</taxon>
    </lineage>
</organism>
<evidence type="ECO:0000313" key="3">
    <source>
        <dbReference type="Proteomes" id="UP000051260"/>
    </source>
</evidence>
<name>A0A0P1I0B6_9RHOB</name>
<sequence length="104" mass="11614">MSHPLNPAIEMAMKAADMSDEFKDLPGAGKPLGFLSRPKDAVIDRLLKENQAKPLAVELKKKISDLREALKAETDEAARKALMKEIAEQQLRLDLELEALRKYG</sequence>
<reference evidence="3" key="1">
    <citation type="submission" date="2015-09" db="EMBL/GenBank/DDBJ databases">
        <authorList>
            <person name="Rodrigo-Torres L."/>
            <person name="Arahal D.R."/>
        </authorList>
    </citation>
    <scope>NUCLEOTIDE SEQUENCE [LARGE SCALE GENOMIC DNA]</scope>
    <source>
        <strain evidence="3">CECT 5091</strain>
    </source>
</reference>
<dbReference type="AlphaFoldDB" id="A0A0P1I0B6"/>
<dbReference type="EMBL" id="CYUD01000001">
    <property type="protein sequence ID" value="CUJ82919.1"/>
    <property type="molecule type" value="Genomic_DNA"/>
</dbReference>
<accession>A0A0P1I0B6</accession>
<evidence type="ECO:0000259" key="1">
    <source>
        <dbReference type="Pfam" id="PF09350"/>
    </source>
</evidence>
<protein>
    <recommendedName>
        <fullName evidence="1">DnaJ homologue subfamily C member 28 conserved domain-containing protein</fullName>
    </recommendedName>
</protein>
<keyword evidence="3" id="KW-1185">Reference proteome</keyword>
<dbReference type="Proteomes" id="UP000051260">
    <property type="component" value="Unassembled WGS sequence"/>
</dbReference>
<dbReference type="InterPro" id="IPR018961">
    <property type="entry name" value="DnaJ_homolog_subfam-C_membr-28"/>
</dbReference>
<evidence type="ECO:0000313" key="2">
    <source>
        <dbReference type="EMBL" id="CUJ82919.1"/>
    </source>
</evidence>
<proteinExistence type="predicted"/>
<dbReference type="STRING" id="1715692.RUE5091_00047"/>
<dbReference type="RefSeq" id="WP_058279884.1">
    <property type="nucleotide sequence ID" value="NZ_CYUD01000001.1"/>
</dbReference>
<feature type="domain" description="DnaJ homologue subfamily C member 28 conserved" evidence="1">
    <location>
        <begin position="9"/>
        <end position="70"/>
    </location>
</feature>
<gene>
    <name evidence="2" type="ORF">RUE5091_00047</name>
</gene>
<dbReference type="Pfam" id="PF09350">
    <property type="entry name" value="DJC28_CD"/>
    <property type="match status" value="1"/>
</dbReference>